<name>A0A0L0F1P4_9EUKA</name>
<feature type="region of interest" description="Disordered" evidence="1">
    <location>
        <begin position="1"/>
        <end position="37"/>
    </location>
</feature>
<protein>
    <submittedName>
        <fullName evidence="2">Uncharacterized protein</fullName>
    </submittedName>
</protein>
<dbReference type="Proteomes" id="UP000054560">
    <property type="component" value="Unassembled WGS sequence"/>
</dbReference>
<reference evidence="2 3" key="1">
    <citation type="submission" date="2011-02" db="EMBL/GenBank/DDBJ databases">
        <title>The Genome Sequence of Sphaeroforma arctica JP610.</title>
        <authorList>
            <consortium name="The Broad Institute Genome Sequencing Platform"/>
            <person name="Russ C."/>
            <person name="Cuomo C."/>
            <person name="Young S.K."/>
            <person name="Zeng Q."/>
            <person name="Gargeya S."/>
            <person name="Alvarado L."/>
            <person name="Berlin A."/>
            <person name="Chapman S.B."/>
            <person name="Chen Z."/>
            <person name="Freedman E."/>
            <person name="Gellesch M."/>
            <person name="Goldberg J."/>
            <person name="Griggs A."/>
            <person name="Gujja S."/>
            <person name="Heilman E."/>
            <person name="Heiman D."/>
            <person name="Howarth C."/>
            <person name="Mehta T."/>
            <person name="Neiman D."/>
            <person name="Pearson M."/>
            <person name="Roberts A."/>
            <person name="Saif S."/>
            <person name="Shea T."/>
            <person name="Shenoy N."/>
            <person name="Sisk P."/>
            <person name="Stolte C."/>
            <person name="Sykes S."/>
            <person name="White J."/>
            <person name="Yandava C."/>
            <person name="Burger G."/>
            <person name="Gray M.W."/>
            <person name="Holland P.W.H."/>
            <person name="King N."/>
            <person name="Lang F.B.F."/>
            <person name="Roger A.J."/>
            <person name="Ruiz-Trillo I."/>
            <person name="Haas B."/>
            <person name="Nusbaum C."/>
            <person name="Birren B."/>
        </authorList>
    </citation>
    <scope>NUCLEOTIDE SEQUENCE [LARGE SCALE GENOMIC DNA]</scope>
    <source>
        <strain evidence="2 3">JP610</strain>
    </source>
</reference>
<dbReference type="AlphaFoldDB" id="A0A0L0F1P4"/>
<feature type="compositionally biased region" description="Basic and acidic residues" evidence="1">
    <location>
        <begin position="7"/>
        <end position="21"/>
    </location>
</feature>
<evidence type="ECO:0000256" key="1">
    <source>
        <dbReference type="SAM" id="MobiDB-lite"/>
    </source>
</evidence>
<gene>
    <name evidence="2" type="ORF">SARC_16825</name>
</gene>
<keyword evidence="3" id="KW-1185">Reference proteome</keyword>
<evidence type="ECO:0000313" key="3">
    <source>
        <dbReference type="Proteomes" id="UP000054560"/>
    </source>
</evidence>
<dbReference type="RefSeq" id="XP_014144547.1">
    <property type="nucleotide sequence ID" value="XM_014289072.1"/>
</dbReference>
<feature type="non-terminal residue" evidence="2">
    <location>
        <position position="66"/>
    </location>
</feature>
<accession>A0A0L0F1P4</accession>
<dbReference type="GeneID" id="25917329"/>
<proteinExistence type="predicted"/>
<sequence length="66" mass="7761">MGQFITHHHEPIYIHDEFDTKNDDDEKQTFESTDSEMTVESVGKLSSGFIRKISIQESQERFLQDK</sequence>
<organism evidence="2 3">
    <name type="scientific">Sphaeroforma arctica JP610</name>
    <dbReference type="NCBI Taxonomy" id="667725"/>
    <lineage>
        <taxon>Eukaryota</taxon>
        <taxon>Ichthyosporea</taxon>
        <taxon>Ichthyophonida</taxon>
        <taxon>Sphaeroforma</taxon>
    </lineage>
</organism>
<evidence type="ECO:0000313" key="2">
    <source>
        <dbReference type="EMBL" id="KNC70645.1"/>
    </source>
</evidence>
<dbReference type="EMBL" id="KQ250574">
    <property type="protein sequence ID" value="KNC70645.1"/>
    <property type="molecule type" value="Genomic_DNA"/>
</dbReference>